<accession>A0ABP4IPV8</accession>
<dbReference type="InterPro" id="IPR023772">
    <property type="entry name" value="DNA-bd_HTH_TetR-type_CS"/>
</dbReference>
<dbReference type="Pfam" id="PF16925">
    <property type="entry name" value="TetR_C_13"/>
    <property type="match status" value="1"/>
</dbReference>
<dbReference type="InterPro" id="IPR009057">
    <property type="entry name" value="Homeodomain-like_sf"/>
</dbReference>
<keyword evidence="7" id="KW-1185">Reference proteome</keyword>
<feature type="domain" description="HTH tetR-type" evidence="5">
    <location>
        <begin position="25"/>
        <end position="85"/>
    </location>
</feature>
<keyword evidence="2 4" id="KW-0238">DNA-binding</keyword>
<dbReference type="PROSITE" id="PS50977">
    <property type="entry name" value="HTH_TETR_2"/>
    <property type="match status" value="1"/>
</dbReference>
<evidence type="ECO:0000256" key="2">
    <source>
        <dbReference type="ARBA" id="ARBA00023125"/>
    </source>
</evidence>
<reference evidence="7" key="1">
    <citation type="journal article" date="2019" name="Int. J. Syst. Evol. Microbiol.">
        <title>The Global Catalogue of Microorganisms (GCM) 10K type strain sequencing project: providing services to taxonomists for standard genome sequencing and annotation.</title>
        <authorList>
            <consortium name="The Broad Institute Genomics Platform"/>
            <consortium name="The Broad Institute Genome Sequencing Center for Infectious Disease"/>
            <person name="Wu L."/>
            <person name="Ma J."/>
        </authorList>
    </citation>
    <scope>NUCLEOTIDE SEQUENCE [LARGE SCALE GENOMIC DNA]</scope>
    <source>
        <strain evidence="7">JCM 11896</strain>
    </source>
</reference>
<dbReference type="PANTHER" id="PTHR47506:SF1">
    <property type="entry name" value="HTH-TYPE TRANSCRIPTIONAL REGULATOR YJDC"/>
    <property type="match status" value="1"/>
</dbReference>
<dbReference type="SUPFAM" id="SSF46689">
    <property type="entry name" value="Homeodomain-like"/>
    <property type="match status" value="1"/>
</dbReference>
<gene>
    <name evidence="6" type="ORF">GCM10009613_45840</name>
</gene>
<dbReference type="InterPro" id="IPR036271">
    <property type="entry name" value="Tet_transcr_reg_TetR-rel_C_sf"/>
</dbReference>
<name>A0ABP4IPV8_9PSEU</name>
<dbReference type="PROSITE" id="PS01081">
    <property type="entry name" value="HTH_TETR_1"/>
    <property type="match status" value="1"/>
</dbReference>
<organism evidence="6 7">
    <name type="scientific">Pseudonocardia kongjuensis</name>
    <dbReference type="NCBI Taxonomy" id="102227"/>
    <lineage>
        <taxon>Bacteria</taxon>
        <taxon>Bacillati</taxon>
        <taxon>Actinomycetota</taxon>
        <taxon>Actinomycetes</taxon>
        <taxon>Pseudonocardiales</taxon>
        <taxon>Pseudonocardiaceae</taxon>
        <taxon>Pseudonocardia</taxon>
    </lineage>
</organism>
<dbReference type="Gene3D" id="1.10.10.60">
    <property type="entry name" value="Homeodomain-like"/>
    <property type="match status" value="1"/>
</dbReference>
<evidence type="ECO:0000313" key="6">
    <source>
        <dbReference type="EMBL" id="GAA1395696.1"/>
    </source>
</evidence>
<evidence type="ECO:0000256" key="3">
    <source>
        <dbReference type="ARBA" id="ARBA00023163"/>
    </source>
</evidence>
<sequence length="216" mass="22911">MPHTPHLVVRAVQNSYRGGVPRPREFDEDRVVLAIRDEFWDKGYAATSMDDLLRVSGLGKGSLYGAFGDKRSLFLRVLRDYDDANLRMLRERLASAERGIDVVREFVLGPAGDPTGAAARRGCLLANTNAELAVSTPDVAAEARRTYEGVTAVLAAALERAQREGDLDPGVDAGTVAGTVLATQLGIVALGRTGMDPGTLGATARSALARLLPAAP</sequence>
<dbReference type="InterPro" id="IPR001647">
    <property type="entry name" value="HTH_TetR"/>
</dbReference>
<evidence type="ECO:0000313" key="7">
    <source>
        <dbReference type="Proteomes" id="UP001501414"/>
    </source>
</evidence>
<evidence type="ECO:0000256" key="4">
    <source>
        <dbReference type="PROSITE-ProRule" id="PRU00335"/>
    </source>
</evidence>
<dbReference type="InterPro" id="IPR011075">
    <property type="entry name" value="TetR_C"/>
</dbReference>
<comment type="caution">
    <text evidence="6">The sequence shown here is derived from an EMBL/GenBank/DDBJ whole genome shotgun (WGS) entry which is preliminary data.</text>
</comment>
<dbReference type="Pfam" id="PF00440">
    <property type="entry name" value="TetR_N"/>
    <property type="match status" value="1"/>
</dbReference>
<proteinExistence type="predicted"/>
<keyword evidence="1" id="KW-0805">Transcription regulation</keyword>
<dbReference type="PANTHER" id="PTHR47506">
    <property type="entry name" value="TRANSCRIPTIONAL REGULATORY PROTEIN"/>
    <property type="match status" value="1"/>
</dbReference>
<keyword evidence="3" id="KW-0804">Transcription</keyword>
<feature type="DNA-binding region" description="H-T-H motif" evidence="4">
    <location>
        <begin position="48"/>
        <end position="67"/>
    </location>
</feature>
<protein>
    <submittedName>
        <fullName evidence="6">TetR/AcrR family transcriptional regulator</fullName>
    </submittedName>
</protein>
<dbReference type="EMBL" id="BAAAJK010000030">
    <property type="protein sequence ID" value="GAA1395696.1"/>
    <property type="molecule type" value="Genomic_DNA"/>
</dbReference>
<evidence type="ECO:0000259" key="5">
    <source>
        <dbReference type="PROSITE" id="PS50977"/>
    </source>
</evidence>
<dbReference type="SUPFAM" id="SSF48498">
    <property type="entry name" value="Tetracyclin repressor-like, C-terminal domain"/>
    <property type="match status" value="1"/>
</dbReference>
<dbReference type="Gene3D" id="1.10.357.10">
    <property type="entry name" value="Tetracycline Repressor, domain 2"/>
    <property type="match status" value="1"/>
</dbReference>
<evidence type="ECO:0000256" key="1">
    <source>
        <dbReference type="ARBA" id="ARBA00023015"/>
    </source>
</evidence>
<dbReference type="Proteomes" id="UP001501414">
    <property type="component" value="Unassembled WGS sequence"/>
</dbReference>